<dbReference type="PANTHER" id="PTHR47371">
    <property type="entry name" value="LIPOTEICHOIC ACID SYNTHASE"/>
    <property type="match status" value="1"/>
</dbReference>
<dbReference type="EMBL" id="PQVH01000008">
    <property type="protein sequence ID" value="TFW71425.1"/>
    <property type="molecule type" value="Genomic_DNA"/>
</dbReference>
<dbReference type="Gene3D" id="3.40.720.10">
    <property type="entry name" value="Alkaline Phosphatase, subunit A"/>
    <property type="match status" value="1"/>
</dbReference>
<keyword evidence="9" id="KW-1185">Reference proteome</keyword>
<feature type="domain" description="Sulfatase N-terminal" evidence="7">
    <location>
        <begin position="183"/>
        <end position="460"/>
    </location>
</feature>
<keyword evidence="2" id="KW-1003">Cell membrane</keyword>
<evidence type="ECO:0000313" key="8">
    <source>
        <dbReference type="EMBL" id="TFW71425.1"/>
    </source>
</evidence>
<evidence type="ECO:0000256" key="4">
    <source>
        <dbReference type="ARBA" id="ARBA00022989"/>
    </source>
</evidence>
<dbReference type="CDD" id="cd16015">
    <property type="entry name" value="LTA_synthase"/>
    <property type="match status" value="1"/>
</dbReference>
<proteinExistence type="predicted"/>
<dbReference type="Proteomes" id="UP000297706">
    <property type="component" value="Unassembled WGS sequence"/>
</dbReference>
<reference evidence="8 9" key="1">
    <citation type="submission" date="2018-02" db="EMBL/GenBank/DDBJ databases">
        <title>A novel lanthanide dependent methylotroph, Methylotenera sp. La3113.</title>
        <authorList>
            <person name="Lv H."/>
            <person name="Tani A."/>
        </authorList>
    </citation>
    <scope>NUCLEOTIDE SEQUENCE [LARGE SCALE GENOMIC DNA]</scope>
    <source>
        <strain evidence="8 9">La3113</strain>
    </source>
</reference>
<evidence type="ECO:0000256" key="5">
    <source>
        <dbReference type="ARBA" id="ARBA00023136"/>
    </source>
</evidence>
<dbReference type="InterPro" id="IPR050448">
    <property type="entry name" value="OpgB/LTA_synthase_biosynth"/>
</dbReference>
<protein>
    <submittedName>
        <fullName evidence="8">Phosphatidylglycerol--membrane-oligosaccharide glycerophosphotransferase</fullName>
    </submittedName>
</protein>
<dbReference type="InterPro" id="IPR000917">
    <property type="entry name" value="Sulfatase_N"/>
</dbReference>
<accession>A0A4Y9VQY9</accession>
<evidence type="ECO:0000313" key="9">
    <source>
        <dbReference type="Proteomes" id="UP000297706"/>
    </source>
</evidence>
<evidence type="ECO:0000256" key="6">
    <source>
        <dbReference type="SAM" id="Phobius"/>
    </source>
</evidence>
<dbReference type="InterPro" id="IPR017850">
    <property type="entry name" value="Alkaline_phosphatase_core_sf"/>
</dbReference>
<dbReference type="PANTHER" id="PTHR47371:SF3">
    <property type="entry name" value="PHOSPHOGLYCEROL TRANSFERASE I"/>
    <property type="match status" value="1"/>
</dbReference>
<evidence type="ECO:0000259" key="7">
    <source>
        <dbReference type="Pfam" id="PF00884"/>
    </source>
</evidence>
<feature type="transmembrane region" description="Helical" evidence="6">
    <location>
        <begin position="77"/>
        <end position="103"/>
    </location>
</feature>
<feature type="transmembrane region" description="Helical" evidence="6">
    <location>
        <begin position="20"/>
        <end position="44"/>
    </location>
</feature>
<dbReference type="AlphaFoldDB" id="A0A4Y9VQY9"/>
<keyword evidence="8" id="KW-0808">Transferase</keyword>
<dbReference type="RefSeq" id="WP_135276972.1">
    <property type="nucleotide sequence ID" value="NZ_PQVH01000008.1"/>
</dbReference>
<gene>
    <name evidence="8" type="ORF">C3Y98_04790</name>
</gene>
<dbReference type="GO" id="GO:0005886">
    <property type="term" value="C:plasma membrane"/>
    <property type="evidence" value="ECO:0007669"/>
    <property type="project" value="UniProtKB-SubCell"/>
</dbReference>
<dbReference type="OrthoDB" id="9760224at2"/>
<evidence type="ECO:0000256" key="1">
    <source>
        <dbReference type="ARBA" id="ARBA00004651"/>
    </source>
</evidence>
<keyword evidence="4 6" id="KW-1133">Transmembrane helix</keyword>
<sequence>MNTNTPEPHKMNTDHRGRHVLRGAIRFATYLCAFFLVAVAYWVADNFGEPSLEQLFYHAQFGMGGLIDTDAAIIKSFVIWCIALPIFIALLLVLIEYSIALFLTHGSSHWLTKPARLANIHFIKVFYWFIGHRAPLYALTVATVYFGVQFSVTVFLHNLFGKDYFSAHYLNPAEVQVETTKPKNLVLIYVESLENSYQQPELFGKNLLSSLDRLKGLSFTDYRKAPGTWWTIAGITATQCAVPLKSVSLYDGNDQGEKIKSFLPNAVCLGDILHDAGYHNVYMGGDALGFAGKGMFFQDHHYDEVYGRDELKGKLTDAQLNFWGLYDDDLFASAKTKLIALHKSKQPFNLTVTTIDTHGPDGHFSKYCKSVGTKTFEGIVECTSNQVVSFVKFIQKSGYLKDTNVVILGDHLAMENPVSEKLDLIKERHIYNQFISNDHFEKNRNQILPFDMFPTILNFIGFSVPGGKLGLGYTALSKEADLSLLLNYEEMNEDLLNQSDMYLDLWRDEAKL</sequence>
<organism evidence="8 9">
    <name type="scientific">Methylotenera oryzisoli</name>
    <dbReference type="NCBI Taxonomy" id="2080758"/>
    <lineage>
        <taxon>Bacteria</taxon>
        <taxon>Pseudomonadati</taxon>
        <taxon>Pseudomonadota</taxon>
        <taxon>Betaproteobacteria</taxon>
        <taxon>Nitrosomonadales</taxon>
        <taxon>Methylophilaceae</taxon>
        <taxon>Methylotenera</taxon>
    </lineage>
</organism>
<keyword evidence="5 6" id="KW-0472">Membrane</keyword>
<evidence type="ECO:0000256" key="2">
    <source>
        <dbReference type="ARBA" id="ARBA00022475"/>
    </source>
</evidence>
<dbReference type="SUPFAM" id="SSF53649">
    <property type="entry name" value="Alkaline phosphatase-like"/>
    <property type="match status" value="1"/>
</dbReference>
<feature type="transmembrane region" description="Helical" evidence="6">
    <location>
        <begin position="136"/>
        <end position="156"/>
    </location>
</feature>
<comment type="subcellular location">
    <subcellularLocation>
        <location evidence="1">Cell membrane</location>
        <topology evidence="1">Multi-pass membrane protein</topology>
    </subcellularLocation>
</comment>
<comment type="caution">
    <text evidence="8">The sequence shown here is derived from an EMBL/GenBank/DDBJ whole genome shotgun (WGS) entry which is preliminary data.</text>
</comment>
<evidence type="ECO:0000256" key="3">
    <source>
        <dbReference type="ARBA" id="ARBA00022692"/>
    </source>
</evidence>
<name>A0A4Y9VQY9_9PROT</name>
<dbReference type="GO" id="GO:0016740">
    <property type="term" value="F:transferase activity"/>
    <property type="evidence" value="ECO:0007669"/>
    <property type="project" value="UniProtKB-KW"/>
</dbReference>
<dbReference type="Pfam" id="PF00884">
    <property type="entry name" value="Sulfatase"/>
    <property type="match status" value="1"/>
</dbReference>
<keyword evidence="3 6" id="KW-0812">Transmembrane</keyword>